<protein>
    <submittedName>
        <fullName evidence="2">Uncharacterized protein</fullName>
    </submittedName>
</protein>
<gene>
    <name evidence="2" type="ORF">B0H16DRAFT_1449684</name>
</gene>
<proteinExistence type="predicted"/>
<dbReference type="AlphaFoldDB" id="A0AAD7K194"/>
<organism evidence="2 3">
    <name type="scientific">Mycena metata</name>
    <dbReference type="NCBI Taxonomy" id="1033252"/>
    <lineage>
        <taxon>Eukaryota</taxon>
        <taxon>Fungi</taxon>
        <taxon>Dikarya</taxon>
        <taxon>Basidiomycota</taxon>
        <taxon>Agaricomycotina</taxon>
        <taxon>Agaricomycetes</taxon>
        <taxon>Agaricomycetidae</taxon>
        <taxon>Agaricales</taxon>
        <taxon>Marasmiineae</taxon>
        <taxon>Mycenaceae</taxon>
        <taxon>Mycena</taxon>
    </lineage>
</organism>
<evidence type="ECO:0000313" key="3">
    <source>
        <dbReference type="Proteomes" id="UP001215598"/>
    </source>
</evidence>
<accession>A0AAD7K194</accession>
<keyword evidence="1" id="KW-0472">Membrane</keyword>
<keyword evidence="1" id="KW-1133">Transmembrane helix</keyword>
<sequence>MSPINYLFVARDVDASATSSDSVSDVPEPTSSSPSFFNAPPPPNIPGWVGWLVLAIFVVLLMVVIHFVYKESTEYTASLEKPIVPTRPSELSPNEKRRLSLGKVPRPIIAPPLPAHIAAAKNAAHTSCRVKPDMIAPPLPPIRWPASARCTRKKTRRQHARGIHQSDVSLWLDQNARLRSTFGKGPPARQVDLTKRIGKREERRMPRQLLGKNLTTTEDQNQLNAFVVLATNRLSFQANNSIRGTERVQAQGRPNSRAWQNGVRGVLGRDFGSYILAAESTAMMDSVFSSIGASRYQRHKQVIRWVRRGMTKTVMKKTERWRG</sequence>
<evidence type="ECO:0000256" key="1">
    <source>
        <dbReference type="SAM" id="Phobius"/>
    </source>
</evidence>
<reference evidence="2" key="1">
    <citation type="submission" date="2023-03" db="EMBL/GenBank/DDBJ databases">
        <title>Massive genome expansion in bonnet fungi (Mycena s.s.) driven by repeated elements and novel gene families across ecological guilds.</title>
        <authorList>
            <consortium name="Lawrence Berkeley National Laboratory"/>
            <person name="Harder C.B."/>
            <person name="Miyauchi S."/>
            <person name="Viragh M."/>
            <person name="Kuo A."/>
            <person name="Thoen E."/>
            <person name="Andreopoulos B."/>
            <person name="Lu D."/>
            <person name="Skrede I."/>
            <person name="Drula E."/>
            <person name="Henrissat B."/>
            <person name="Morin E."/>
            <person name="Kohler A."/>
            <person name="Barry K."/>
            <person name="LaButti K."/>
            <person name="Morin E."/>
            <person name="Salamov A."/>
            <person name="Lipzen A."/>
            <person name="Mereny Z."/>
            <person name="Hegedus B."/>
            <person name="Baldrian P."/>
            <person name="Stursova M."/>
            <person name="Weitz H."/>
            <person name="Taylor A."/>
            <person name="Grigoriev I.V."/>
            <person name="Nagy L.G."/>
            <person name="Martin F."/>
            <person name="Kauserud H."/>
        </authorList>
    </citation>
    <scope>NUCLEOTIDE SEQUENCE</scope>
    <source>
        <strain evidence="2">CBHHK182m</strain>
    </source>
</reference>
<name>A0AAD7K194_9AGAR</name>
<dbReference type="EMBL" id="JARKIB010000009">
    <property type="protein sequence ID" value="KAJ7776246.1"/>
    <property type="molecule type" value="Genomic_DNA"/>
</dbReference>
<evidence type="ECO:0000313" key="2">
    <source>
        <dbReference type="EMBL" id="KAJ7776246.1"/>
    </source>
</evidence>
<keyword evidence="1" id="KW-0812">Transmembrane</keyword>
<dbReference type="Proteomes" id="UP001215598">
    <property type="component" value="Unassembled WGS sequence"/>
</dbReference>
<comment type="caution">
    <text evidence="2">The sequence shown here is derived from an EMBL/GenBank/DDBJ whole genome shotgun (WGS) entry which is preliminary data.</text>
</comment>
<keyword evidence="3" id="KW-1185">Reference proteome</keyword>
<feature type="transmembrane region" description="Helical" evidence="1">
    <location>
        <begin position="48"/>
        <end position="69"/>
    </location>
</feature>